<dbReference type="GeneID" id="24794201"/>
<dbReference type="Proteomes" id="UP000028501">
    <property type="component" value="Chromosome"/>
</dbReference>
<accession>A0A075WBZ1</accession>
<sequence>MIKFVFNGYYRSGTTIFYKILNESNPSYLCLYEPLSPHLFEDLTNPEKIVLHLHGFHPYKCYRHLNSQNLDEFQRIHKDICQKFKNYGDNIPIHLSEVVELFDFLNNLEKDTIIQPNRCHFILSQLAQRYRCTFIHIIRNPIDVWIGQTLEPLVLVGNVKRAKLVYKFKNTFIGRYVLTKYLPNREWVNGFAINENFKLIKDIQFGLSRSLDLLDKMLVVWTYCNYYAFKQADNERGMIVYYEEVTREPEKWLKIMTEFSGVNFDLKYAKILKPRITKDEKLRKHFVERLERLGLIDMVNEFYPPKRWFG</sequence>
<name>A0A075WBZ1_ARCFL</name>
<evidence type="ECO:0000313" key="1">
    <source>
        <dbReference type="EMBL" id="AIG97476.1"/>
    </source>
</evidence>
<proteinExistence type="predicted"/>
<dbReference type="InterPro" id="IPR027417">
    <property type="entry name" value="P-loop_NTPase"/>
</dbReference>
<dbReference type="HOGENOM" id="CLU_1028963_0_0_2"/>
<dbReference type="RefSeq" id="WP_048095198.1">
    <property type="nucleotide sequence ID" value="NZ_CP006577.1"/>
</dbReference>
<evidence type="ECO:0008006" key="3">
    <source>
        <dbReference type="Google" id="ProtNLM"/>
    </source>
</evidence>
<protein>
    <recommendedName>
        <fullName evidence="3">Sulfotransferase domain protein</fullName>
    </recommendedName>
</protein>
<dbReference type="Gene3D" id="3.40.50.300">
    <property type="entry name" value="P-loop containing nucleotide triphosphate hydrolases"/>
    <property type="match status" value="1"/>
</dbReference>
<organism evidence="1 2">
    <name type="scientific">Archaeoglobus fulgidus DSM 8774</name>
    <dbReference type="NCBI Taxonomy" id="1344584"/>
    <lineage>
        <taxon>Archaea</taxon>
        <taxon>Methanobacteriati</taxon>
        <taxon>Methanobacteriota</taxon>
        <taxon>Archaeoglobi</taxon>
        <taxon>Archaeoglobales</taxon>
        <taxon>Archaeoglobaceae</taxon>
        <taxon>Archaeoglobus</taxon>
    </lineage>
</organism>
<dbReference type="AlphaFoldDB" id="A0A075WBZ1"/>
<dbReference type="SUPFAM" id="SSF52540">
    <property type="entry name" value="P-loop containing nucleoside triphosphate hydrolases"/>
    <property type="match status" value="1"/>
</dbReference>
<gene>
    <name evidence="1" type="ORF">AFULGI_00006750</name>
</gene>
<dbReference type="EMBL" id="CP006577">
    <property type="protein sequence ID" value="AIG97476.1"/>
    <property type="molecule type" value="Genomic_DNA"/>
</dbReference>
<evidence type="ECO:0000313" key="2">
    <source>
        <dbReference type="Proteomes" id="UP000028501"/>
    </source>
</evidence>
<reference evidence="1 2" key="1">
    <citation type="submission" date="2013-07" db="EMBL/GenBank/DDBJ databases">
        <title>Genome of Archaeoglobus fulgidus.</title>
        <authorList>
            <person name="Fiebig A."/>
            <person name="Birkeland N.-K."/>
        </authorList>
    </citation>
    <scope>NUCLEOTIDE SEQUENCE [LARGE SCALE GENOMIC DNA]</scope>
    <source>
        <strain evidence="1 2">DSM 8774</strain>
    </source>
</reference>
<dbReference type="KEGG" id="afg:AFULGI_00006750"/>